<dbReference type="AlphaFoldDB" id="A0AAP6JEI8"/>
<dbReference type="Pfam" id="PF06966">
    <property type="entry name" value="DUF1295"/>
    <property type="match status" value="1"/>
</dbReference>
<organism evidence="2 3">
    <name type="scientific">Natronospira elongata</name>
    <dbReference type="NCBI Taxonomy" id="3110268"/>
    <lineage>
        <taxon>Bacteria</taxon>
        <taxon>Pseudomonadati</taxon>
        <taxon>Pseudomonadota</taxon>
        <taxon>Gammaproteobacteria</taxon>
        <taxon>Natronospirales</taxon>
        <taxon>Natronospiraceae</taxon>
        <taxon>Natronospira</taxon>
    </lineage>
</organism>
<name>A0AAP6JEI8_9GAMM</name>
<dbReference type="PANTHER" id="PTHR32251">
    <property type="entry name" value="3-OXO-5-ALPHA-STEROID 4-DEHYDROGENASE"/>
    <property type="match status" value="1"/>
</dbReference>
<feature type="transmembrane region" description="Helical" evidence="1">
    <location>
        <begin position="141"/>
        <end position="161"/>
    </location>
</feature>
<proteinExistence type="predicted"/>
<dbReference type="RefSeq" id="WP_346050047.1">
    <property type="nucleotide sequence ID" value="NZ_JAYGII010000003.1"/>
</dbReference>
<feature type="transmembrane region" description="Helical" evidence="1">
    <location>
        <begin position="6"/>
        <end position="25"/>
    </location>
</feature>
<dbReference type="EMBL" id="JAYGII010000003">
    <property type="protein sequence ID" value="MEA5444634.1"/>
    <property type="molecule type" value="Genomic_DNA"/>
</dbReference>
<dbReference type="InterPro" id="IPR010721">
    <property type="entry name" value="UstE-like"/>
</dbReference>
<keyword evidence="1" id="KW-0812">Transmembrane</keyword>
<evidence type="ECO:0000256" key="1">
    <source>
        <dbReference type="SAM" id="Phobius"/>
    </source>
</evidence>
<keyword evidence="3" id="KW-1185">Reference proteome</keyword>
<dbReference type="PANTHER" id="PTHR32251:SF17">
    <property type="entry name" value="STEROID 5-ALPHA REDUCTASE C-TERMINAL DOMAIN-CONTAINING PROTEIN"/>
    <property type="match status" value="1"/>
</dbReference>
<feature type="transmembrane region" description="Helical" evidence="1">
    <location>
        <begin position="37"/>
        <end position="56"/>
    </location>
</feature>
<feature type="transmembrane region" description="Helical" evidence="1">
    <location>
        <begin position="62"/>
        <end position="83"/>
    </location>
</feature>
<evidence type="ECO:0000313" key="3">
    <source>
        <dbReference type="Proteomes" id="UP001302316"/>
    </source>
</evidence>
<dbReference type="GO" id="GO:0016020">
    <property type="term" value="C:membrane"/>
    <property type="evidence" value="ECO:0007669"/>
    <property type="project" value="TreeGrafter"/>
</dbReference>
<gene>
    <name evidence="2" type="ORF">VCB98_02240</name>
</gene>
<dbReference type="PROSITE" id="PS50244">
    <property type="entry name" value="S5A_REDUCTASE"/>
    <property type="match status" value="1"/>
</dbReference>
<evidence type="ECO:0000313" key="2">
    <source>
        <dbReference type="EMBL" id="MEA5444634.1"/>
    </source>
</evidence>
<protein>
    <submittedName>
        <fullName evidence="2">DUF1295 domain-containing protein</fullName>
    </submittedName>
</protein>
<comment type="caution">
    <text evidence="2">The sequence shown here is derived from an EMBL/GenBank/DDBJ whole genome shotgun (WGS) entry which is preliminary data.</text>
</comment>
<dbReference type="Gene3D" id="1.20.120.1630">
    <property type="match status" value="1"/>
</dbReference>
<keyword evidence="1" id="KW-1133">Transmembrane helix</keyword>
<accession>A0AAP6JEI8</accession>
<feature type="transmembrane region" description="Helical" evidence="1">
    <location>
        <begin position="104"/>
        <end position="129"/>
    </location>
</feature>
<sequence length="268" mass="30829">MNGIESLGSAALLGLVPALGLMFVVWVSSLVLRDASLVDRCWGFGFVLLAWFWWLTGPRESLMLIPVVLVTLWGLRLSLYLSWRNWNHGEDYRYRQMRDKHGPRFWWVSLFTVFVLQGLIMWLVAFPLLMVGHGSPPDTPWVWLLGIGGLLWLVGFVFESVGDWQLARFKADPANRGRVMDRGLWRYTRHPNYFGDVCVWWAYWLMSVPVGGWWTFFGPALMTFFIARVSGVTLLEKSLAEKKPEYVDYVRRTNALIPGPPRARGGDS</sequence>
<keyword evidence="1" id="KW-0472">Membrane</keyword>
<reference evidence="2 3" key="1">
    <citation type="submission" date="2023-12" db="EMBL/GenBank/DDBJ databases">
        <title>Whole-genome sequencing of halo(alkali)philic microorganisms from hypersaline lakes.</title>
        <authorList>
            <person name="Sorokin D.Y."/>
            <person name="Merkel A.Y."/>
            <person name="Messina E."/>
            <person name="Yakimov M."/>
        </authorList>
    </citation>
    <scope>NUCLEOTIDE SEQUENCE [LARGE SCALE GENOMIC DNA]</scope>
    <source>
        <strain evidence="2 3">AB-CW1</strain>
    </source>
</reference>
<dbReference type="Proteomes" id="UP001302316">
    <property type="component" value="Unassembled WGS sequence"/>
</dbReference>